<evidence type="ECO:0000313" key="1">
    <source>
        <dbReference type="EMBL" id="TFW11359.1"/>
    </source>
</evidence>
<dbReference type="InterPro" id="IPR003718">
    <property type="entry name" value="OsmC/Ohr_fam"/>
</dbReference>
<accession>A0A4Y9RUR2</accession>
<dbReference type="Gene3D" id="3.30.300.20">
    <property type="match status" value="1"/>
</dbReference>
<dbReference type="OrthoDB" id="1358603at2"/>
<dbReference type="Pfam" id="PF02566">
    <property type="entry name" value="OsmC"/>
    <property type="match status" value="1"/>
</dbReference>
<evidence type="ECO:0000313" key="2">
    <source>
        <dbReference type="Proteomes" id="UP000298438"/>
    </source>
</evidence>
<proteinExistence type="predicted"/>
<dbReference type="SUPFAM" id="SSF82784">
    <property type="entry name" value="OsmC-like"/>
    <property type="match status" value="1"/>
</dbReference>
<dbReference type="Proteomes" id="UP000298438">
    <property type="component" value="Unassembled WGS sequence"/>
</dbReference>
<dbReference type="PANTHER" id="PTHR35368">
    <property type="entry name" value="HYDROPEROXIDE REDUCTASE"/>
    <property type="match status" value="1"/>
</dbReference>
<dbReference type="AlphaFoldDB" id="A0A4Y9RUR2"/>
<gene>
    <name evidence="1" type="ORF">E4L96_21925</name>
</gene>
<protein>
    <submittedName>
        <fullName evidence="1">OsmC family peroxiredoxin</fullName>
    </submittedName>
</protein>
<keyword evidence="2" id="KW-1185">Reference proteome</keyword>
<dbReference type="PANTHER" id="PTHR35368:SF1">
    <property type="entry name" value="HYDROPEROXIDE REDUCTASE"/>
    <property type="match status" value="1"/>
</dbReference>
<sequence length="135" mass="14024">MKIAAVVKNSQGGHSVEVRTDAAQRSLDIPAKAAGGGSAVNGGEFLMLALATCFCNDLYREAAQRGIVLEGVEVTASADFPAAGLAAENIRYSATVRSSASEDDLARLIAETDKVAEVHNTLRAGVPVQLMGHLE</sequence>
<dbReference type="EMBL" id="SPVF01000267">
    <property type="protein sequence ID" value="TFW11359.1"/>
    <property type="molecule type" value="Genomic_DNA"/>
</dbReference>
<organism evidence="1 2">
    <name type="scientific">Zemynaea arenosa</name>
    <dbReference type="NCBI Taxonomy" id="2561931"/>
    <lineage>
        <taxon>Bacteria</taxon>
        <taxon>Pseudomonadati</taxon>
        <taxon>Pseudomonadota</taxon>
        <taxon>Betaproteobacteria</taxon>
        <taxon>Burkholderiales</taxon>
        <taxon>Oxalobacteraceae</taxon>
        <taxon>Telluria group</taxon>
        <taxon>Zemynaea</taxon>
    </lineage>
</organism>
<dbReference type="InterPro" id="IPR015946">
    <property type="entry name" value="KH_dom-like_a/b"/>
</dbReference>
<comment type="caution">
    <text evidence="1">The sequence shown here is derived from an EMBL/GenBank/DDBJ whole genome shotgun (WGS) entry which is preliminary data.</text>
</comment>
<dbReference type="InterPro" id="IPR052924">
    <property type="entry name" value="OsmC/Ohr_hydroprdx_reductase"/>
</dbReference>
<dbReference type="RefSeq" id="WP_135209353.1">
    <property type="nucleotide sequence ID" value="NZ_SPVF01000267.1"/>
</dbReference>
<dbReference type="InterPro" id="IPR036102">
    <property type="entry name" value="OsmC/Ohrsf"/>
</dbReference>
<name>A0A4Y9RUR2_9BURK</name>
<reference evidence="1 2" key="1">
    <citation type="submission" date="2019-03" db="EMBL/GenBank/DDBJ databases">
        <title>Draft Genome Sequence of Massilia arenosa sp. nov., a Novel Massilia Species Isolated from a Sandy-loam Maize Soil.</title>
        <authorList>
            <person name="Raths R."/>
            <person name="Peta V."/>
            <person name="Bucking H."/>
        </authorList>
    </citation>
    <scope>NUCLEOTIDE SEQUENCE [LARGE SCALE GENOMIC DNA]</scope>
    <source>
        <strain evidence="1 2">MC02</strain>
    </source>
</reference>